<dbReference type="Proteomes" id="UP000307943">
    <property type="component" value="Unassembled WGS sequence"/>
</dbReference>
<gene>
    <name evidence="1" type="ORF">FE784_26090</name>
</gene>
<reference evidence="1 2" key="1">
    <citation type="submission" date="2019-05" db="EMBL/GenBank/DDBJ databases">
        <title>We sequenced the genome of Paenibacillus hemerocallicola KCTC 33185 for further insight into its adaptation and study the phylogeny of Paenibacillus.</title>
        <authorList>
            <person name="Narsing Rao M.P."/>
        </authorList>
    </citation>
    <scope>NUCLEOTIDE SEQUENCE [LARGE SCALE GENOMIC DNA]</scope>
    <source>
        <strain evidence="1 2">KCTC 33185</strain>
    </source>
</reference>
<dbReference type="OrthoDB" id="9801455at2"/>
<dbReference type="AlphaFoldDB" id="A0A5C4T2M1"/>
<proteinExistence type="predicted"/>
<organism evidence="1 2">
    <name type="scientific">Paenibacillus hemerocallicola</name>
    <dbReference type="NCBI Taxonomy" id="1172614"/>
    <lineage>
        <taxon>Bacteria</taxon>
        <taxon>Bacillati</taxon>
        <taxon>Bacillota</taxon>
        <taxon>Bacilli</taxon>
        <taxon>Bacillales</taxon>
        <taxon>Paenibacillaceae</taxon>
        <taxon>Paenibacillus</taxon>
    </lineage>
</organism>
<protein>
    <submittedName>
        <fullName evidence="1">Uncharacterized protein</fullName>
    </submittedName>
</protein>
<comment type="caution">
    <text evidence="1">The sequence shown here is derived from an EMBL/GenBank/DDBJ whole genome shotgun (WGS) entry which is preliminary data.</text>
</comment>
<sequence length="278" mass="30993">MILWFFRETFYEEATDEYEAPHYCFRLYGGRCNSNRLVRMPIPGGNGNAATESTWLDDMEGQQHFQKEAFGKGFMMISKEASKENFVAEYNFKGQTVSEMGIGAWLGMMFSYKDKNNYACISIDPAAKTVSLVHMRGGAASQIGEPVKLSADTDFTKLHTIRVEKNDNEVRIYFDGMKKAQGELALGGGAIGYVYEGMEPAFSYTAFSNDVNGSSDFEVFKTVPGTIQAVHFMKEENRGYLHKVQQKGIIHIEKAKGCIYGRAETEVMLLSLSSPGTG</sequence>
<dbReference type="Gene3D" id="2.60.120.560">
    <property type="entry name" value="Exo-inulinase, domain 1"/>
    <property type="match status" value="1"/>
</dbReference>
<keyword evidence="2" id="KW-1185">Reference proteome</keyword>
<evidence type="ECO:0000313" key="1">
    <source>
        <dbReference type="EMBL" id="TNJ63273.1"/>
    </source>
</evidence>
<accession>A0A5C4T2M1</accession>
<dbReference type="EMBL" id="VDCQ01000045">
    <property type="protein sequence ID" value="TNJ63273.1"/>
    <property type="molecule type" value="Genomic_DNA"/>
</dbReference>
<evidence type="ECO:0000313" key="2">
    <source>
        <dbReference type="Proteomes" id="UP000307943"/>
    </source>
</evidence>
<name>A0A5C4T2M1_9BACL</name>
<dbReference type="RefSeq" id="WP_139605200.1">
    <property type="nucleotide sequence ID" value="NZ_VDCQ01000045.1"/>
</dbReference>